<keyword evidence="1" id="KW-1133">Transmembrane helix</keyword>
<dbReference type="EMBL" id="JAYKXP010000006">
    <property type="protein sequence ID" value="KAK7056844.1"/>
    <property type="molecule type" value="Genomic_DNA"/>
</dbReference>
<keyword evidence="1" id="KW-0472">Membrane</keyword>
<reference evidence="2 3" key="1">
    <citation type="submission" date="2024-01" db="EMBL/GenBank/DDBJ databases">
        <title>A draft genome for a cacao thread blight-causing isolate of Paramarasmius palmivorus.</title>
        <authorList>
            <person name="Baruah I.K."/>
            <person name="Bukari Y."/>
            <person name="Amoako-Attah I."/>
            <person name="Meinhardt L.W."/>
            <person name="Bailey B.A."/>
            <person name="Cohen S.P."/>
        </authorList>
    </citation>
    <scope>NUCLEOTIDE SEQUENCE [LARGE SCALE GENOMIC DNA]</scope>
    <source>
        <strain evidence="2 3">GH-12</strain>
    </source>
</reference>
<organism evidence="2 3">
    <name type="scientific">Paramarasmius palmivorus</name>
    <dbReference type="NCBI Taxonomy" id="297713"/>
    <lineage>
        <taxon>Eukaryota</taxon>
        <taxon>Fungi</taxon>
        <taxon>Dikarya</taxon>
        <taxon>Basidiomycota</taxon>
        <taxon>Agaricomycotina</taxon>
        <taxon>Agaricomycetes</taxon>
        <taxon>Agaricomycetidae</taxon>
        <taxon>Agaricales</taxon>
        <taxon>Marasmiineae</taxon>
        <taxon>Marasmiaceae</taxon>
        <taxon>Paramarasmius</taxon>
    </lineage>
</organism>
<keyword evidence="1" id="KW-0812">Transmembrane</keyword>
<feature type="transmembrane region" description="Helical" evidence="1">
    <location>
        <begin position="129"/>
        <end position="154"/>
    </location>
</feature>
<feature type="transmembrane region" description="Helical" evidence="1">
    <location>
        <begin position="54"/>
        <end position="73"/>
    </location>
</feature>
<name>A0AAW0DVB4_9AGAR</name>
<protein>
    <recommendedName>
        <fullName evidence="4">G-protein coupled receptors family 2 profile 2 domain-containing protein</fullName>
    </recommendedName>
</protein>
<dbReference type="AlphaFoldDB" id="A0AAW0DVB4"/>
<feature type="transmembrane region" description="Helical" evidence="1">
    <location>
        <begin position="190"/>
        <end position="212"/>
    </location>
</feature>
<feature type="transmembrane region" description="Helical" evidence="1">
    <location>
        <begin position="20"/>
        <end position="42"/>
    </location>
</feature>
<evidence type="ECO:0000313" key="3">
    <source>
        <dbReference type="Proteomes" id="UP001383192"/>
    </source>
</evidence>
<evidence type="ECO:0000256" key="1">
    <source>
        <dbReference type="SAM" id="Phobius"/>
    </source>
</evidence>
<gene>
    <name evidence="2" type="ORF">VNI00_002561</name>
</gene>
<comment type="caution">
    <text evidence="2">The sequence shown here is derived from an EMBL/GenBank/DDBJ whole genome shotgun (WGS) entry which is preliminary data.</text>
</comment>
<evidence type="ECO:0000313" key="2">
    <source>
        <dbReference type="EMBL" id="KAK7056844.1"/>
    </source>
</evidence>
<keyword evidence="3" id="KW-1185">Reference proteome</keyword>
<evidence type="ECO:0008006" key="4">
    <source>
        <dbReference type="Google" id="ProtNLM"/>
    </source>
</evidence>
<sequence>MGDVQAGPEPVQAEANKWEMGVWIYFNLVSSNILLPILVATFTFSKTAKRHATLINMCMTWIFSGIFSLLRFYEGLGQTSGGQSNTICLAQAYLMYGIMPMWAVAVLVMVVYIYGVINDCAFLKGKRRVALLLMLSAPYIAQASFTIAAVVVGMKSKPMELNQLAFVVFKNWRSRRRAGPSYTDNDTRTILRVLVFGLYVFAGMICNCIRLFKPDNAVPYMYAAVAGTVVFLIFGTQSDVLRAWCFWKTAEPEPRTHDYLRGQMDWTTRPLSLDTGKAEAGVGAVPSRSPPEPPRAQVVQHMHNTEEINNVNSRSTKMWV</sequence>
<feature type="transmembrane region" description="Helical" evidence="1">
    <location>
        <begin position="93"/>
        <end position="117"/>
    </location>
</feature>
<dbReference type="Proteomes" id="UP001383192">
    <property type="component" value="Unassembled WGS sequence"/>
</dbReference>
<accession>A0AAW0DVB4</accession>
<proteinExistence type="predicted"/>
<feature type="transmembrane region" description="Helical" evidence="1">
    <location>
        <begin position="219"/>
        <end position="236"/>
    </location>
</feature>